<dbReference type="Proteomes" id="UP001291926">
    <property type="component" value="Unassembled WGS sequence"/>
</dbReference>
<proteinExistence type="predicted"/>
<feature type="region of interest" description="Disordered" evidence="2">
    <location>
        <begin position="160"/>
        <end position="218"/>
    </location>
</feature>
<feature type="compositionally biased region" description="Basic and acidic residues" evidence="2">
    <location>
        <begin position="52"/>
        <end position="79"/>
    </location>
</feature>
<feature type="compositionally biased region" description="Acidic residues" evidence="2">
    <location>
        <begin position="88"/>
        <end position="98"/>
    </location>
</feature>
<feature type="region of interest" description="Disordered" evidence="2">
    <location>
        <begin position="307"/>
        <end position="331"/>
    </location>
</feature>
<evidence type="ECO:0000313" key="4">
    <source>
        <dbReference type="Proteomes" id="UP001291926"/>
    </source>
</evidence>
<feature type="compositionally biased region" description="Polar residues" evidence="2">
    <location>
        <begin position="404"/>
        <end position="446"/>
    </location>
</feature>
<feature type="region of interest" description="Disordered" evidence="2">
    <location>
        <begin position="49"/>
        <end position="102"/>
    </location>
</feature>
<feature type="region of interest" description="Disordered" evidence="2">
    <location>
        <begin position="385"/>
        <end position="460"/>
    </location>
</feature>
<dbReference type="EMBL" id="JAYDYQ010002688">
    <property type="protein sequence ID" value="KAK4477496.1"/>
    <property type="molecule type" value="Genomic_DNA"/>
</dbReference>
<feature type="region of interest" description="Disordered" evidence="2">
    <location>
        <begin position="1"/>
        <end position="31"/>
    </location>
</feature>
<organism evidence="3 4">
    <name type="scientific">Penstemon davidsonii</name>
    <dbReference type="NCBI Taxonomy" id="160366"/>
    <lineage>
        <taxon>Eukaryota</taxon>
        <taxon>Viridiplantae</taxon>
        <taxon>Streptophyta</taxon>
        <taxon>Embryophyta</taxon>
        <taxon>Tracheophyta</taxon>
        <taxon>Spermatophyta</taxon>
        <taxon>Magnoliopsida</taxon>
        <taxon>eudicotyledons</taxon>
        <taxon>Gunneridae</taxon>
        <taxon>Pentapetalae</taxon>
        <taxon>asterids</taxon>
        <taxon>lamiids</taxon>
        <taxon>Lamiales</taxon>
        <taxon>Plantaginaceae</taxon>
        <taxon>Cheloneae</taxon>
        <taxon>Penstemon</taxon>
    </lineage>
</organism>
<gene>
    <name evidence="3" type="ORF">RD792_016722</name>
</gene>
<feature type="compositionally biased region" description="Polar residues" evidence="2">
    <location>
        <begin position="13"/>
        <end position="26"/>
    </location>
</feature>
<comment type="caution">
    <text evidence="3">The sequence shown here is derived from an EMBL/GenBank/DDBJ whole genome shotgun (WGS) entry which is preliminary data.</text>
</comment>
<evidence type="ECO:0000256" key="1">
    <source>
        <dbReference type="SAM" id="Coils"/>
    </source>
</evidence>
<feature type="compositionally biased region" description="Polar residues" evidence="2">
    <location>
        <begin position="166"/>
        <end position="177"/>
    </location>
</feature>
<keyword evidence="4" id="KW-1185">Reference proteome</keyword>
<evidence type="ECO:0000313" key="3">
    <source>
        <dbReference type="EMBL" id="KAK4477496.1"/>
    </source>
</evidence>
<sequence length="700" mass="78412">MADLKQSGEGSEGDQTGQAGSRNFGQEQGGLGWAAQVRAGAGVVTRMRERKRVGGREIDEERRWEREGGRVAEVGERGRKGGSRRWSEEEEEQEEEENEMTKPDELAKILVEIAEKYAWDSIICGIEEIVSMIYAIFFFIHPISGGLAASAAFNPGQFLPRLTRPRQPSFSQSQPRHTASAEPSRGISASAEPSRGMSASAEHSRDSQPGPRSVEANLPRPSLAEVLLPRPRLAEVVLPRPFSADILLPRPRRSCLDRGVDFSFEEEVARAICELPPCDSGISDFLFSDDESIYDTSRHIPLGTRPDDASSWVMDDDEDEERDTPSFVGSKRKSRAIDIEIANTEMSLRCKFLEDCPFAKGSRGPWKLKYFYAMGMPISEIRAGKGALRADRDPRRPPPPPHKGTQSGNPRGSSVNKGASQASRSAPSETLGTIMSSGRNRQSSPPSKHPRENTVEVSPRPGAGKGLFIFGINKEKGVGSFWDSADLELGYDKTRQLISAHDANRFDQFPSENLDKILCADVARIPLLSHLLTQRAKRFEEKAKTAEEKLVHMTKQLQELKLENNRLSKDLKHEVQTGEKFRKSEQGKEYYRDLEKELVIKYQSSLEKELVSNYQNFDAYREDLLKESILVYDRTIRDICKILRDSGHFPGEVFMFIDPEVDDEADLEEEKGTVIPDEVFEEADDSLPKDHAPNSSKEKK</sequence>
<keyword evidence="1" id="KW-0175">Coiled coil</keyword>
<evidence type="ECO:0000256" key="2">
    <source>
        <dbReference type="SAM" id="MobiDB-lite"/>
    </source>
</evidence>
<name>A0ABR0CK48_9LAMI</name>
<protein>
    <submittedName>
        <fullName evidence="3">Uncharacterized protein</fullName>
    </submittedName>
</protein>
<feature type="coiled-coil region" evidence="1">
    <location>
        <begin position="529"/>
        <end position="577"/>
    </location>
</feature>
<feature type="region of interest" description="Disordered" evidence="2">
    <location>
        <begin position="666"/>
        <end position="700"/>
    </location>
</feature>
<reference evidence="3 4" key="1">
    <citation type="journal article" date="2023" name="bioRxiv">
        <title>Genome report: Whole genome sequence and annotation of Penstemon davidsonii.</title>
        <authorList>
            <person name="Ostevik K.L."/>
            <person name="Alabady M."/>
            <person name="Zhang M."/>
            <person name="Rausher M.D."/>
        </authorList>
    </citation>
    <scope>NUCLEOTIDE SEQUENCE [LARGE SCALE GENOMIC DNA]</scope>
    <source>
        <strain evidence="3">DNT005</strain>
        <tissue evidence="3">Whole leaf</tissue>
    </source>
</reference>
<accession>A0ABR0CK48</accession>